<keyword evidence="9" id="KW-1185">Reference proteome</keyword>
<feature type="transmembrane region" description="Helical" evidence="6">
    <location>
        <begin position="128"/>
        <end position="147"/>
    </location>
</feature>
<feature type="region of interest" description="Disordered" evidence="5">
    <location>
        <begin position="372"/>
        <end position="417"/>
    </location>
</feature>
<dbReference type="EMBL" id="CP033896">
    <property type="protein sequence ID" value="AZA12653.1"/>
    <property type="molecule type" value="Genomic_DNA"/>
</dbReference>
<dbReference type="KEGG" id="ccho:CCHOA_01125"/>
<dbReference type="GO" id="GO:0016020">
    <property type="term" value="C:membrane"/>
    <property type="evidence" value="ECO:0007669"/>
    <property type="project" value="UniProtKB-SubCell"/>
</dbReference>
<evidence type="ECO:0000256" key="4">
    <source>
        <dbReference type="ARBA" id="ARBA00023136"/>
    </source>
</evidence>
<evidence type="ECO:0000256" key="6">
    <source>
        <dbReference type="SAM" id="Phobius"/>
    </source>
</evidence>
<gene>
    <name evidence="8" type="ORF">CCHOA_01125</name>
</gene>
<keyword evidence="3 6" id="KW-1133">Transmembrane helix</keyword>
<proteinExistence type="predicted"/>
<name>A0A3G6J4K0_9CORY</name>
<evidence type="ECO:0000256" key="2">
    <source>
        <dbReference type="ARBA" id="ARBA00022692"/>
    </source>
</evidence>
<evidence type="ECO:0000256" key="3">
    <source>
        <dbReference type="ARBA" id="ARBA00022989"/>
    </source>
</evidence>
<comment type="subcellular location">
    <subcellularLocation>
        <location evidence="1">Membrane</location>
        <topology evidence="1">Multi-pass membrane protein</topology>
    </subcellularLocation>
</comment>
<feature type="compositionally biased region" description="Basic and acidic residues" evidence="5">
    <location>
        <begin position="378"/>
        <end position="395"/>
    </location>
</feature>
<accession>A0A3G6J4K0</accession>
<evidence type="ECO:0000313" key="9">
    <source>
        <dbReference type="Proteomes" id="UP000269019"/>
    </source>
</evidence>
<evidence type="ECO:0000313" key="8">
    <source>
        <dbReference type="EMBL" id="AZA12653.1"/>
    </source>
</evidence>
<reference evidence="8 9" key="1">
    <citation type="submission" date="2018-11" db="EMBL/GenBank/DDBJ databases">
        <authorList>
            <person name="Kleinhagauer T."/>
            <person name="Glaeser S.P."/>
            <person name="Spergser J."/>
            <person name="Ruckert C."/>
            <person name="Kaempfer P."/>
            <person name="Busse H.-J."/>
        </authorList>
    </citation>
    <scope>NUCLEOTIDE SEQUENCE [LARGE SCALE GENOMIC DNA]</scope>
    <source>
        <strain evidence="8 9">200CH</strain>
    </source>
</reference>
<protein>
    <recommendedName>
        <fullName evidence="7">Integral membrane bound transporter domain-containing protein</fullName>
    </recommendedName>
</protein>
<evidence type="ECO:0000256" key="5">
    <source>
        <dbReference type="SAM" id="MobiDB-lite"/>
    </source>
</evidence>
<keyword evidence="4 6" id="KW-0472">Membrane</keyword>
<evidence type="ECO:0000256" key="1">
    <source>
        <dbReference type="ARBA" id="ARBA00004141"/>
    </source>
</evidence>
<dbReference type="InterPro" id="IPR049453">
    <property type="entry name" value="Memb_transporter_dom"/>
</dbReference>
<feature type="transmembrane region" description="Helical" evidence="6">
    <location>
        <begin position="97"/>
        <end position="122"/>
    </location>
</feature>
<evidence type="ECO:0000259" key="7">
    <source>
        <dbReference type="Pfam" id="PF13515"/>
    </source>
</evidence>
<keyword evidence="2 6" id="KW-0812">Transmembrane</keyword>
<organism evidence="8 9">
    <name type="scientific">Corynebacterium choanae</name>
    <dbReference type="NCBI Taxonomy" id="1862358"/>
    <lineage>
        <taxon>Bacteria</taxon>
        <taxon>Bacillati</taxon>
        <taxon>Actinomycetota</taxon>
        <taxon>Actinomycetes</taxon>
        <taxon>Mycobacteriales</taxon>
        <taxon>Corynebacteriaceae</taxon>
        <taxon>Corynebacterium</taxon>
    </lineage>
</organism>
<feature type="transmembrane region" description="Helical" evidence="6">
    <location>
        <begin position="59"/>
        <end position="77"/>
    </location>
</feature>
<feature type="domain" description="Integral membrane bound transporter" evidence="7">
    <location>
        <begin position="46"/>
        <end position="167"/>
    </location>
</feature>
<dbReference type="Proteomes" id="UP000269019">
    <property type="component" value="Chromosome"/>
</dbReference>
<sequence length="417" mass="44498">MAGLTLTRARRGAGARLRQFHDDGLTRLRSSLVPIVQGSLAAGVSWWVATHWFGHHNVFFAPMAAIIIIGLTGGERLRRAVELNIGVTLGVGLGDLLVTWLGGGAWQMGVIVAIALAAAVYADRSQLVFTQAGIGVVLIATIFPPGTSGGVDRMLDSFIGGSVAIVILALVPDNPLKGARNEISTILSIAAHVLAEVALALPTHDAPRIRRALQTARGTQGNINNLIAQAKAGQEAALVSPLHWKTKRRVRSLNRVLNPVDNAMRNTRVLARRALVLAEDNDEVSADQLHLITGLSEVMTVLAVAYRQPQHKLEASVIGELTAKLRRMGAMAGPAVVDGKVLSAVMVLGQTRSLIVDLLSICGLSRSSAKAVLQPTSEHPEVPPELHEPRPEERHAHFRQPTISGEQLNDPADTAEQ</sequence>
<dbReference type="AlphaFoldDB" id="A0A3G6J4K0"/>
<dbReference type="Pfam" id="PF13515">
    <property type="entry name" value="FUSC_2"/>
    <property type="match status" value="1"/>
</dbReference>